<keyword evidence="4" id="KW-0809">Transit peptide</keyword>
<evidence type="ECO:0000313" key="10">
    <source>
        <dbReference type="Proteomes" id="UP000694404"/>
    </source>
</evidence>
<keyword evidence="7" id="KW-0812">Transmembrane</keyword>
<feature type="signal peptide" evidence="8">
    <location>
        <begin position="1"/>
        <end position="17"/>
    </location>
</feature>
<dbReference type="GO" id="GO:0045277">
    <property type="term" value="C:respiratory chain complex IV"/>
    <property type="evidence" value="ECO:0007669"/>
    <property type="project" value="InterPro"/>
</dbReference>
<name>A0A8C0GLR7_CHEAB</name>
<dbReference type="GO" id="GO:0005743">
    <property type="term" value="C:mitochondrial inner membrane"/>
    <property type="evidence" value="ECO:0007669"/>
    <property type="project" value="UniProtKB-SubCell"/>
</dbReference>
<dbReference type="InterPro" id="IPR036539">
    <property type="entry name" value="Cyt_c_oxidase_su7a_sf"/>
</dbReference>
<dbReference type="GO" id="GO:0002082">
    <property type="term" value="P:regulation of oxidative phosphorylation"/>
    <property type="evidence" value="ECO:0007669"/>
    <property type="project" value="TreeGrafter"/>
</dbReference>
<keyword evidence="10" id="KW-1185">Reference proteome</keyword>
<keyword evidence="3" id="KW-0999">Mitochondrion inner membrane</keyword>
<comment type="similarity">
    <text evidence="2">Belongs to the cytochrome c oxidase VIIa family.</text>
</comment>
<evidence type="ECO:0000256" key="2">
    <source>
        <dbReference type="ARBA" id="ARBA00009331"/>
    </source>
</evidence>
<evidence type="ECO:0000256" key="3">
    <source>
        <dbReference type="ARBA" id="ARBA00022792"/>
    </source>
</evidence>
<feature type="transmembrane region" description="Helical" evidence="7">
    <location>
        <begin position="55"/>
        <end position="73"/>
    </location>
</feature>
<keyword evidence="5" id="KW-0496">Mitochondrion</keyword>
<evidence type="ECO:0000256" key="7">
    <source>
        <dbReference type="SAM" id="Phobius"/>
    </source>
</evidence>
<keyword evidence="7" id="KW-1133">Transmembrane helix</keyword>
<dbReference type="CDD" id="cd00928">
    <property type="entry name" value="Cyt_c_Oxidase_VIIa"/>
    <property type="match status" value="1"/>
</dbReference>
<dbReference type="InterPro" id="IPR003177">
    <property type="entry name" value="Cytc_oxidase_su7a_met"/>
</dbReference>
<evidence type="ECO:0000256" key="1">
    <source>
        <dbReference type="ARBA" id="ARBA00004273"/>
    </source>
</evidence>
<dbReference type="Proteomes" id="UP000694404">
    <property type="component" value="Unplaced"/>
</dbReference>
<reference evidence="9" key="1">
    <citation type="submission" date="2025-08" db="UniProtKB">
        <authorList>
            <consortium name="Ensembl"/>
        </authorList>
    </citation>
    <scope>IDENTIFICATION</scope>
</reference>
<dbReference type="GO" id="GO:0097250">
    <property type="term" value="P:mitochondrial respirasome assembly"/>
    <property type="evidence" value="ECO:0007669"/>
    <property type="project" value="TreeGrafter"/>
</dbReference>
<proteinExistence type="inferred from homology"/>
<evidence type="ECO:0000256" key="8">
    <source>
        <dbReference type="SAM" id="SignalP"/>
    </source>
</evidence>
<feature type="chain" id="PRO_5034621904" evidence="8">
    <location>
        <begin position="18"/>
        <end position="88"/>
    </location>
</feature>
<dbReference type="PANTHER" id="PTHR10510:SF11">
    <property type="entry name" value="CYTOCHROME C OXIDASE SUBUNIT 7A, MITOCHONDRIAL"/>
    <property type="match status" value="1"/>
</dbReference>
<evidence type="ECO:0000256" key="4">
    <source>
        <dbReference type="ARBA" id="ARBA00022946"/>
    </source>
</evidence>
<dbReference type="SUPFAM" id="SSF81419">
    <property type="entry name" value="Mitochondrial cytochrome c oxidase subunit VIIa"/>
    <property type="match status" value="1"/>
</dbReference>
<sequence length="88" mass="9678">MILILLSLTSCVGSLRSFATSTRHQLKNKVPEHQKLFQADNDLPVHLKGGMVDGLLYRLTMTIAVFGTCCFLLRTPGFYPRPKAGSGV</sequence>
<dbReference type="Pfam" id="PF02238">
    <property type="entry name" value="COX7a"/>
    <property type="match status" value="1"/>
</dbReference>
<dbReference type="PANTHER" id="PTHR10510">
    <property type="entry name" value="CYTOCHROME C OXIDASE POLYPEPTIDE 7A"/>
    <property type="match status" value="1"/>
</dbReference>
<dbReference type="InterPro" id="IPR039297">
    <property type="entry name" value="COX7a"/>
</dbReference>
<dbReference type="GO" id="GO:0006123">
    <property type="term" value="P:mitochondrial electron transport, cytochrome c to oxygen"/>
    <property type="evidence" value="ECO:0007669"/>
    <property type="project" value="InterPro"/>
</dbReference>
<dbReference type="GeneTree" id="ENSGT00940000154550"/>
<keyword evidence="8" id="KW-0732">Signal</keyword>
<evidence type="ECO:0000256" key="5">
    <source>
        <dbReference type="ARBA" id="ARBA00023128"/>
    </source>
</evidence>
<keyword evidence="6 7" id="KW-0472">Membrane</keyword>
<dbReference type="Ensembl" id="ENSCABT00000011422.1">
    <property type="protein sequence ID" value="ENSCABP00000010431.1"/>
    <property type="gene ID" value="ENSCABG00000007815.1"/>
</dbReference>
<comment type="subcellular location">
    <subcellularLocation>
        <location evidence="1">Mitochondrion inner membrane</location>
    </subcellularLocation>
</comment>
<evidence type="ECO:0000256" key="6">
    <source>
        <dbReference type="ARBA" id="ARBA00023136"/>
    </source>
</evidence>
<dbReference type="FunFam" id="4.10.91.10:FF:000001">
    <property type="entry name" value="Cytochrome c oxidase subunit 7A1, mitochondrial"/>
    <property type="match status" value="1"/>
</dbReference>
<organism evidence="9 10">
    <name type="scientific">Chelonoidis abingdonii</name>
    <name type="common">Abingdon island giant tortoise</name>
    <name type="synonym">Testudo abingdonii</name>
    <dbReference type="NCBI Taxonomy" id="106734"/>
    <lineage>
        <taxon>Eukaryota</taxon>
        <taxon>Metazoa</taxon>
        <taxon>Chordata</taxon>
        <taxon>Craniata</taxon>
        <taxon>Vertebrata</taxon>
        <taxon>Euteleostomi</taxon>
        <taxon>Archelosauria</taxon>
        <taxon>Testudinata</taxon>
        <taxon>Testudines</taxon>
        <taxon>Cryptodira</taxon>
        <taxon>Durocryptodira</taxon>
        <taxon>Testudinoidea</taxon>
        <taxon>Testudinidae</taxon>
        <taxon>Chelonoidis</taxon>
    </lineage>
</organism>
<dbReference type="AlphaFoldDB" id="A0A8C0GLR7"/>
<evidence type="ECO:0000313" key="9">
    <source>
        <dbReference type="Ensembl" id="ENSCABP00000010431.1"/>
    </source>
</evidence>
<accession>A0A8C0GLR7</accession>
<protein>
    <submittedName>
        <fullName evidence="9">Uncharacterized protein</fullName>
    </submittedName>
</protein>
<dbReference type="Gene3D" id="4.10.91.10">
    <property type="entry name" value="Cytochrome c oxidase, subunit VIIa"/>
    <property type="match status" value="1"/>
</dbReference>
<reference evidence="9" key="2">
    <citation type="submission" date="2025-09" db="UniProtKB">
        <authorList>
            <consortium name="Ensembl"/>
        </authorList>
    </citation>
    <scope>IDENTIFICATION</scope>
</reference>